<keyword evidence="1" id="KW-0472">Membrane</keyword>
<protein>
    <submittedName>
        <fullName evidence="2">Uncharacterized protein</fullName>
    </submittedName>
</protein>
<keyword evidence="1" id="KW-1133">Transmembrane helix</keyword>
<evidence type="ECO:0000313" key="3">
    <source>
        <dbReference type="Proteomes" id="UP000680206"/>
    </source>
</evidence>
<evidence type="ECO:0000256" key="1">
    <source>
        <dbReference type="SAM" id="Phobius"/>
    </source>
</evidence>
<dbReference type="EMBL" id="JAGEPF010000032">
    <property type="protein sequence ID" value="MBO2464024.1"/>
    <property type="molecule type" value="Genomic_DNA"/>
</dbReference>
<evidence type="ECO:0000313" key="2">
    <source>
        <dbReference type="EMBL" id="MBO2464024.1"/>
    </source>
</evidence>
<feature type="transmembrane region" description="Helical" evidence="1">
    <location>
        <begin position="100"/>
        <end position="118"/>
    </location>
</feature>
<dbReference type="Proteomes" id="UP000680206">
    <property type="component" value="Unassembled WGS sequence"/>
</dbReference>
<organism evidence="2 3">
    <name type="scientific">Actinomadura violacea</name>
    <dbReference type="NCBI Taxonomy" id="2819934"/>
    <lineage>
        <taxon>Bacteria</taxon>
        <taxon>Bacillati</taxon>
        <taxon>Actinomycetota</taxon>
        <taxon>Actinomycetes</taxon>
        <taxon>Streptosporangiales</taxon>
        <taxon>Thermomonosporaceae</taxon>
        <taxon>Actinomadura</taxon>
    </lineage>
</organism>
<keyword evidence="1" id="KW-0812">Transmembrane</keyword>
<sequence>MSDRVDERVDAHEAPLPRLAVWLGWYLACAICCAALAPAYLAHLPYGGGPLGSLGELAARVHQAARRQPTGAAAAVYYAAGAVCVVVCAAAYAVVYAVQYPALLVLLAFCGSVAWLTTL</sequence>
<name>A0ABS3S4V0_9ACTN</name>
<reference evidence="2 3" key="1">
    <citation type="submission" date="2021-03" db="EMBL/GenBank/DDBJ databases">
        <title>Actinomadura violae sp. nov., isolated from lichen in Thailand.</title>
        <authorList>
            <person name="Kanchanasin P."/>
            <person name="Saeng-In P."/>
            <person name="Phongsopitanun W."/>
            <person name="Yuki M."/>
            <person name="Kudo T."/>
            <person name="Ohkuma M."/>
            <person name="Tanasupawat S."/>
        </authorList>
    </citation>
    <scope>NUCLEOTIDE SEQUENCE [LARGE SCALE GENOMIC DNA]</scope>
    <source>
        <strain evidence="2 3">LCR2-06</strain>
    </source>
</reference>
<gene>
    <name evidence="2" type="ORF">J4709_41290</name>
</gene>
<keyword evidence="3" id="KW-1185">Reference proteome</keyword>
<proteinExistence type="predicted"/>
<feature type="transmembrane region" description="Helical" evidence="1">
    <location>
        <begin position="75"/>
        <end position="94"/>
    </location>
</feature>
<accession>A0ABS3S4V0</accession>
<dbReference type="RefSeq" id="WP_208250223.1">
    <property type="nucleotide sequence ID" value="NZ_JAGEPF010000032.1"/>
</dbReference>
<feature type="transmembrane region" description="Helical" evidence="1">
    <location>
        <begin position="20"/>
        <end position="41"/>
    </location>
</feature>
<comment type="caution">
    <text evidence="2">The sequence shown here is derived from an EMBL/GenBank/DDBJ whole genome shotgun (WGS) entry which is preliminary data.</text>
</comment>